<sequence>AVFCGYEAEALLTANSPAGRAESRVDEAGRGALAGPLVVAAVILPTNFQSPFIQDSKILTPQQRNLTYQIIKKNALEYKVIFKSPREIEEKNPLQATKEAMAEALGSLHNIPNLALVDGKEKITVPGIRTRSIIGGDRKSINIAAASIIAKVTRDQIMKKLHQKFPHYDWFNNKGYPNQTHLAALFRYGVCDLHRKNYEPIKSLLNPQISPEEIVKKYKL</sequence>
<organism evidence="1 2">
    <name type="scientific">Racocetra persica</name>
    <dbReference type="NCBI Taxonomy" id="160502"/>
    <lineage>
        <taxon>Eukaryota</taxon>
        <taxon>Fungi</taxon>
        <taxon>Fungi incertae sedis</taxon>
        <taxon>Mucoromycota</taxon>
        <taxon>Glomeromycotina</taxon>
        <taxon>Glomeromycetes</taxon>
        <taxon>Diversisporales</taxon>
        <taxon>Gigasporaceae</taxon>
        <taxon>Racocetra</taxon>
    </lineage>
</organism>
<reference evidence="1" key="1">
    <citation type="submission" date="2021-06" db="EMBL/GenBank/DDBJ databases">
        <authorList>
            <person name="Kallberg Y."/>
            <person name="Tangrot J."/>
            <person name="Rosling A."/>
        </authorList>
    </citation>
    <scope>NUCLEOTIDE SEQUENCE</scope>
    <source>
        <strain evidence="1">MA461A</strain>
    </source>
</reference>
<protein>
    <submittedName>
        <fullName evidence="1">26234_t:CDS:1</fullName>
    </submittedName>
</protein>
<keyword evidence="2" id="KW-1185">Reference proteome</keyword>
<dbReference type="EMBL" id="CAJVQC010034437">
    <property type="protein sequence ID" value="CAG8756398.1"/>
    <property type="molecule type" value="Genomic_DNA"/>
</dbReference>
<proteinExistence type="predicted"/>
<gene>
    <name evidence="1" type="ORF">RPERSI_LOCUS14723</name>
</gene>
<name>A0ACA9QPG5_9GLOM</name>
<evidence type="ECO:0000313" key="2">
    <source>
        <dbReference type="Proteomes" id="UP000789920"/>
    </source>
</evidence>
<evidence type="ECO:0000313" key="1">
    <source>
        <dbReference type="EMBL" id="CAG8756398.1"/>
    </source>
</evidence>
<feature type="non-terminal residue" evidence="1">
    <location>
        <position position="1"/>
    </location>
</feature>
<dbReference type="Proteomes" id="UP000789920">
    <property type="component" value="Unassembled WGS sequence"/>
</dbReference>
<accession>A0ACA9QPG5</accession>
<comment type="caution">
    <text evidence="1">The sequence shown here is derived from an EMBL/GenBank/DDBJ whole genome shotgun (WGS) entry which is preliminary data.</text>
</comment>